<proteinExistence type="predicted"/>
<name>A0A9N9DX57_9GLOM</name>
<comment type="caution">
    <text evidence="2">The sequence shown here is derived from an EMBL/GenBank/DDBJ whole genome shotgun (WGS) entry which is preliminary data.</text>
</comment>
<dbReference type="Proteomes" id="UP000789342">
    <property type="component" value="Unassembled WGS sequence"/>
</dbReference>
<keyword evidence="3" id="KW-1185">Reference proteome</keyword>
<dbReference type="AlphaFoldDB" id="A0A9N9DX57"/>
<evidence type="ECO:0000313" key="3">
    <source>
        <dbReference type="Proteomes" id="UP000789342"/>
    </source>
</evidence>
<accession>A0A9N9DX57</accession>
<feature type="region of interest" description="Disordered" evidence="1">
    <location>
        <begin position="79"/>
        <end position="118"/>
    </location>
</feature>
<feature type="non-terminal residue" evidence="2">
    <location>
        <position position="118"/>
    </location>
</feature>
<protein>
    <submittedName>
        <fullName evidence="2">9578_t:CDS:1</fullName>
    </submittedName>
</protein>
<organism evidence="2 3">
    <name type="scientific">Acaulospora morrowiae</name>
    <dbReference type="NCBI Taxonomy" id="94023"/>
    <lineage>
        <taxon>Eukaryota</taxon>
        <taxon>Fungi</taxon>
        <taxon>Fungi incertae sedis</taxon>
        <taxon>Mucoromycota</taxon>
        <taxon>Glomeromycotina</taxon>
        <taxon>Glomeromycetes</taxon>
        <taxon>Diversisporales</taxon>
        <taxon>Acaulosporaceae</taxon>
        <taxon>Acaulospora</taxon>
    </lineage>
</organism>
<reference evidence="2" key="1">
    <citation type="submission" date="2021-06" db="EMBL/GenBank/DDBJ databases">
        <authorList>
            <person name="Kallberg Y."/>
            <person name="Tangrot J."/>
            <person name="Rosling A."/>
        </authorList>
    </citation>
    <scope>NUCLEOTIDE SEQUENCE</scope>
    <source>
        <strain evidence="2">CL551</strain>
    </source>
</reference>
<sequence>TIEEHTDDKTTTEQEEVDEDLEEMTISHPTEDDQRDDVMKFTYNGVQITKSTGILDKKNDEVRELASKLKDDGLVQDVGKEHHQEKVTDRPEDILTNDKAEGSLDEKMCLSRKEKSTV</sequence>
<feature type="compositionally biased region" description="Acidic residues" evidence="1">
    <location>
        <begin position="13"/>
        <end position="23"/>
    </location>
</feature>
<dbReference type="EMBL" id="CAJVPV010010365">
    <property type="protein sequence ID" value="CAG8650511.1"/>
    <property type="molecule type" value="Genomic_DNA"/>
</dbReference>
<feature type="compositionally biased region" description="Basic and acidic residues" evidence="1">
    <location>
        <begin position="1"/>
        <end position="12"/>
    </location>
</feature>
<evidence type="ECO:0000313" key="2">
    <source>
        <dbReference type="EMBL" id="CAG8650511.1"/>
    </source>
</evidence>
<gene>
    <name evidence="2" type="ORF">AMORRO_LOCUS9942</name>
</gene>
<feature type="region of interest" description="Disordered" evidence="1">
    <location>
        <begin position="1"/>
        <end position="35"/>
    </location>
</feature>
<evidence type="ECO:0000256" key="1">
    <source>
        <dbReference type="SAM" id="MobiDB-lite"/>
    </source>
</evidence>